<protein>
    <submittedName>
        <fullName evidence="3">Colicin E3</fullName>
    </submittedName>
</protein>
<evidence type="ECO:0000313" key="3">
    <source>
        <dbReference type="EMBL" id="MBD7982293.1"/>
    </source>
</evidence>
<dbReference type="InterPro" id="IPR036725">
    <property type="entry name" value="ColE3_ribonuclease_sf"/>
</dbReference>
<comment type="caution">
    <text evidence="3">The sequence shown here is derived from an EMBL/GenBank/DDBJ whole genome shotgun (WGS) entry which is preliminary data.</text>
</comment>
<evidence type="ECO:0000259" key="2">
    <source>
        <dbReference type="Pfam" id="PF09000"/>
    </source>
</evidence>
<feature type="domain" description="Colicin E3-like ribonuclease" evidence="2">
    <location>
        <begin position="15"/>
        <end position="92"/>
    </location>
</feature>
<evidence type="ECO:0000313" key="4">
    <source>
        <dbReference type="Proteomes" id="UP000655570"/>
    </source>
</evidence>
<dbReference type="InterPro" id="IPR009105">
    <property type="entry name" value="Colicin_E3_ribonuclease"/>
</dbReference>
<dbReference type="Proteomes" id="UP000655570">
    <property type="component" value="Unassembled WGS sequence"/>
</dbReference>
<evidence type="ECO:0000256" key="1">
    <source>
        <dbReference type="SAM" id="MobiDB-lite"/>
    </source>
</evidence>
<name>A0ABR8U2N1_9CELL</name>
<reference evidence="3 4" key="1">
    <citation type="submission" date="2020-08" db="EMBL/GenBank/DDBJ databases">
        <title>A Genomic Blueprint of the Chicken Gut Microbiome.</title>
        <authorList>
            <person name="Gilroy R."/>
            <person name="Ravi A."/>
            <person name="Getino M."/>
            <person name="Pursley I."/>
            <person name="Horton D.L."/>
            <person name="Alikhan N.-F."/>
            <person name="Baker D."/>
            <person name="Gharbi K."/>
            <person name="Hall N."/>
            <person name="Watson M."/>
            <person name="Adriaenssens E.M."/>
            <person name="Foster-Nyarko E."/>
            <person name="Jarju S."/>
            <person name="Secka A."/>
            <person name="Antonio M."/>
            <person name="Oren A."/>
            <person name="Chaudhuri R."/>
            <person name="La Ragione R.M."/>
            <person name="Hildebrand F."/>
            <person name="Pallen M.J."/>
        </authorList>
    </citation>
    <scope>NUCLEOTIDE SEQUENCE [LARGE SCALE GENOMIC DNA]</scope>
    <source>
        <strain evidence="3 4">Sa2CUA9</strain>
    </source>
</reference>
<dbReference type="SUPFAM" id="SSF63840">
    <property type="entry name" value="Ribonuclease domain of colicin E3"/>
    <property type="match status" value="1"/>
</dbReference>
<proteinExistence type="predicted"/>
<dbReference type="Gene3D" id="3.10.380.10">
    <property type="entry name" value="Colicin E3-like ribonuclease domain"/>
    <property type="match status" value="1"/>
</dbReference>
<gene>
    <name evidence="3" type="ORF">H9641_16430</name>
</gene>
<organism evidence="3 4">
    <name type="scientific">Oerskovia merdavium</name>
    <dbReference type="NCBI Taxonomy" id="2762227"/>
    <lineage>
        <taxon>Bacteria</taxon>
        <taxon>Bacillati</taxon>
        <taxon>Actinomycetota</taxon>
        <taxon>Actinomycetes</taxon>
        <taxon>Micrococcales</taxon>
        <taxon>Cellulomonadaceae</taxon>
        <taxon>Oerskovia</taxon>
    </lineage>
</organism>
<dbReference type="RefSeq" id="WP_191805507.1">
    <property type="nucleotide sequence ID" value="NZ_JACSQF010000019.1"/>
</dbReference>
<accession>A0ABR8U2N1</accession>
<dbReference type="EMBL" id="JACSQF010000019">
    <property type="protein sequence ID" value="MBD7982293.1"/>
    <property type="molecule type" value="Genomic_DNA"/>
</dbReference>
<sequence length="94" mass="10487">MLVADDVLVHNTGYVPAPKDLPGFPGARRASPMTPITGGGGLRKRWTWEKFILEWDSQHGTVEKYNKRGHHMCEFDPLTGEETKPAVPGRTCKI</sequence>
<keyword evidence="4" id="KW-1185">Reference proteome</keyword>
<feature type="region of interest" description="Disordered" evidence="1">
    <location>
        <begin position="19"/>
        <end position="39"/>
    </location>
</feature>
<dbReference type="Pfam" id="PF09000">
    <property type="entry name" value="Cytotoxic"/>
    <property type="match status" value="1"/>
</dbReference>